<dbReference type="SUPFAM" id="SSF54695">
    <property type="entry name" value="POZ domain"/>
    <property type="match status" value="1"/>
</dbReference>
<dbReference type="AlphaFoldDB" id="A0A0A0HR79"/>
<dbReference type="OrthoDB" id="440566at2759"/>
<name>A0A0A0HR79_PARBD</name>
<reference evidence="2 3" key="1">
    <citation type="journal article" date="2011" name="PLoS Genet.">
        <title>Comparative genomic analysis of human fungal pathogens causing paracoccidioidomycosis.</title>
        <authorList>
            <person name="Desjardins C.A."/>
            <person name="Champion M.D."/>
            <person name="Holder J.W."/>
            <person name="Muszewska A."/>
            <person name="Goldberg J."/>
            <person name="Bailao A.M."/>
            <person name="Brigido M.M."/>
            <person name="Ferreira M.E."/>
            <person name="Garcia A.M."/>
            <person name="Grynberg M."/>
            <person name="Gujja S."/>
            <person name="Heiman D.I."/>
            <person name="Henn M.R."/>
            <person name="Kodira C.D."/>
            <person name="Leon-Narvaez H."/>
            <person name="Longo L.V."/>
            <person name="Ma L.J."/>
            <person name="Malavazi I."/>
            <person name="Matsuo A.L."/>
            <person name="Morais F.V."/>
            <person name="Pereira M."/>
            <person name="Rodriguez-Brito S."/>
            <person name="Sakthikumar S."/>
            <person name="Salem-Izacc S.M."/>
            <person name="Sykes S.M."/>
            <person name="Teixeira M.M."/>
            <person name="Vallejo M.C."/>
            <person name="Walter M.E."/>
            <person name="Yandava C."/>
            <person name="Young S."/>
            <person name="Zeng Q."/>
            <person name="Zucker J."/>
            <person name="Felipe M.S."/>
            <person name="Goldman G.H."/>
            <person name="Haas B.J."/>
            <person name="McEwen J.G."/>
            <person name="Nino-Vega G."/>
            <person name="Puccia R."/>
            <person name="San-Blas G."/>
            <person name="Soares C.M."/>
            <person name="Birren B.W."/>
            <person name="Cuomo C.A."/>
        </authorList>
    </citation>
    <scope>NUCLEOTIDE SEQUENCE [LARGE SCALE GENOMIC DNA]</scope>
    <source>
        <strain evidence="2 3">Pb18</strain>
    </source>
</reference>
<dbReference type="InterPro" id="IPR042534">
    <property type="entry name" value="SAP18_sf"/>
</dbReference>
<dbReference type="InterPro" id="IPR010516">
    <property type="entry name" value="SAP18"/>
</dbReference>
<keyword evidence="3" id="KW-1185">Reference proteome</keyword>
<evidence type="ECO:0000313" key="3">
    <source>
        <dbReference type="Proteomes" id="UP000001628"/>
    </source>
</evidence>
<dbReference type="InParanoid" id="A0A0A0HR79"/>
<organism evidence="2 3">
    <name type="scientific">Paracoccidioides brasiliensis (strain Pb18)</name>
    <dbReference type="NCBI Taxonomy" id="502780"/>
    <lineage>
        <taxon>Eukaryota</taxon>
        <taxon>Fungi</taxon>
        <taxon>Dikarya</taxon>
        <taxon>Ascomycota</taxon>
        <taxon>Pezizomycotina</taxon>
        <taxon>Eurotiomycetes</taxon>
        <taxon>Eurotiomycetidae</taxon>
        <taxon>Onygenales</taxon>
        <taxon>Ajellomycetaceae</taxon>
        <taxon>Paracoccidioides</taxon>
    </lineage>
</organism>
<dbReference type="STRING" id="502780.A0A0A0HR79"/>
<protein>
    <recommendedName>
        <fullName evidence="4">Potassium channel tetramerisation-type BTB domain-containing protein</fullName>
    </recommendedName>
</protein>
<accession>A0A0A0HR79</accession>
<dbReference type="VEuPathDB" id="FungiDB:PADG_12149"/>
<dbReference type="Gene3D" id="3.10.20.550">
    <property type="entry name" value="ASAP complex, SAP18 subunit"/>
    <property type="match status" value="1"/>
</dbReference>
<dbReference type="PANTHER" id="PTHR31758:SF2">
    <property type="entry name" value="BTB_POZ DOMAIN-CONTAINING PROTEIN YLR108C"/>
    <property type="match status" value="1"/>
</dbReference>
<evidence type="ECO:0008006" key="4">
    <source>
        <dbReference type="Google" id="ProtNLM"/>
    </source>
</evidence>
<dbReference type="InterPro" id="IPR011333">
    <property type="entry name" value="SKP1/BTB/POZ_sf"/>
</dbReference>
<dbReference type="PANTHER" id="PTHR31758">
    <property type="entry name" value="BTB/POZ DOMAIN-CONTAINING PROTEIN YLR108C"/>
    <property type="match status" value="1"/>
</dbReference>
<dbReference type="GeneID" id="22588046"/>
<dbReference type="KEGG" id="pbn:PADG_12149"/>
<dbReference type="Gene3D" id="3.30.710.10">
    <property type="entry name" value="Potassium Channel Kv1.1, Chain A"/>
    <property type="match status" value="1"/>
</dbReference>
<dbReference type="RefSeq" id="XP_010762286.1">
    <property type="nucleotide sequence ID" value="XM_010763984.1"/>
</dbReference>
<dbReference type="eggNOG" id="ENOG502QRM9">
    <property type="taxonomic scope" value="Eukaryota"/>
</dbReference>
<evidence type="ECO:0000313" key="2">
    <source>
        <dbReference type="EMBL" id="KGM91694.1"/>
    </source>
</evidence>
<feature type="compositionally biased region" description="Basic and acidic residues" evidence="1">
    <location>
        <begin position="567"/>
        <end position="582"/>
    </location>
</feature>
<dbReference type="EMBL" id="KN275965">
    <property type="protein sequence ID" value="KGM91694.1"/>
    <property type="molecule type" value="Genomic_DNA"/>
</dbReference>
<proteinExistence type="predicted"/>
<dbReference type="Proteomes" id="UP000001628">
    <property type="component" value="Unassembled WGS sequence"/>
</dbReference>
<feature type="region of interest" description="Disordered" evidence="1">
    <location>
        <begin position="125"/>
        <end position="145"/>
    </location>
</feature>
<dbReference type="Pfam" id="PF06487">
    <property type="entry name" value="SAP18"/>
    <property type="match status" value="1"/>
</dbReference>
<evidence type="ECO:0000256" key="1">
    <source>
        <dbReference type="SAM" id="MobiDB-lite"/>
    </source>
</evidence>
<gene>
    <name evidence="2" type="ORF">PADG_12149</name>
</gene>
<feature type="region of interest" description="Disordered" evidence="1">
    <location>
        <begin position="550"/>
        <end position="591"/>
    </location>
</feature>
<dbReference type="HOGENOM" id="CLU_401195_0_0_1"/>
<sequence length="686" mass="75084">MPDDSSDAPLKIDRQTTTPFHLKLFYREHSFHHLSDFPIPSPPSGGNVSLAPAPLPLPHLQIYTWPSCSLRELAQLLTSCLPSILPDPAVGTRISFRLIYPDTRTQTAAGDGRGRFLSRDMGSVIVGPSDDAENQETDRRANGPLKLQGDEADKCLQDFRFVIGDYVDCAILPPLSDGSIAPAIVNRGVVGISAIGGGMRAFGNGPSTSRENGFSRSRTGGSMGRGGGFPHMGPAGVPAGASISSDAPSYFSHFFDGQLRHHETGAAVRTLYIDRDPANFRNILKHLQGYHVRPRDGLHFVRLFADAQFYSLPCLISQLFESEIFIQIGDWNFQIPRDVFSSPGDSPNFFSLTFEAFFATPGEVFPGLDRQGLLRPPAIMPPMVLNRSAEVFAELLHFLKGIPFIYGTRNIVQNCYLQPAPAEHRNRDSTARYPEDGGPTRQRWLLSIKNCLPGGASVRYSRPLVDDKSHELIVEIGDENTRLQVKSGMVASNQPFGPNHVPLGKIQVKIWIDSCAAVIPDGEPCIIDWSWVRISPPTIPGSRRTLVSKPLGSEVGNKPCPTNLGEFSDRSNGEFSEVDSKPSSDVAQSRTATGLVFKSGPSPPLFPFSNSDPLRSHDGQAALKRKRDGSMDNRGEWLVQKGQWKLRLEPSDGESGTGRMEIVLVAVKLQVGSGQRARNLSRRFLG</sequence>